<dbReference type="PROSITE" id="PS51464">
    <property type="entry name" value="SIS"/>
    <property type="match status" value="1"/>
</dbReference>
<dbReference type="Pfam" id="PF01380">
    <property type="entry name" value="SIS"/>
    <property type="match status" value="1"/>
</dbReference>
<evidence type="ECO:0000259" key="4">
    <source>
        <dbReference type="PROSITE" id="PS51071"/>
    </source>
</evidence>
<dbReference type="PANTHER" id="PTHR30514">
    <property type="entry name" value="GLUCOKINASE"/>
    <property type="match status" value="1"/>
</dbReference>
<dbReference type="GO" id="GO:1901135">
    <property type="term" value="P:carbohydrate derivative metabolic process"/>
    <property type="evidence" value="ECO:0007669"/>
    <property type="project" value="InterPro"/>
</dbReference>
<evidence type="ECO:0000256" key="1">
    <source>
        <dbReference type="ARBA" id="ARBA00023015"/>
    </source>
</evidence>
<gene>
    <name evidence="6" type="ORF">G7070_15420</name>
</gene>
<dbReference type="SUPFAM" id="SSF53697">
    <property type="entry name" value="SIS domain"/>
    <property type="match status" value="1"/>
</dbReference>
<dbReference type="CDD" id="cd05013">
    <property type="entry name" value="SIS_RpiR"/>
    <property type="match status" value="1"/>
</dbReference>
<dbReference type="InterPro" id="IPR036388">
    <property type="entry name" value="WH-like_DNA-bd_sf"/>
</dbReference>
<reference evidence="6 7" key="1">
    <citation type="submission" date="2020-03" db="EMBL/GenBank/DDBJ databases">
        <title>Propioniciclava sp. nov., isolated from Hydrophilus acuminatus.</title>
        <authorList>
            <person name="Hyun D.-W."/>
            <person name="Bae J.-W."/>
        </authorList>
    </citation>
    <scope>NUCLEOTIDE SEQUENCE [LARGE SCALE GENOMIC DNA]</scope>
    <source>
        <strain evidence="6 7">HDW11</strain>
    </source>
</reference>
<keyword evidence="1" id="KW-0805">Transcription regulation</keyword>
<keyword evidence="2" id="KW-0238">DNA-binding</keyword>
<dbReference type="InterPro" id="IPR035472">
    <property type="entry name" value="RpiR-like_SIS"/>
</dbReference>
<evidence type="ECO:0000256" key="3">
    <source>
        <dbReference type="ARBA" id="ARBA00023163"/>
    </source>
</evidence>
<dbReference type="SUPFAM" id="SSF46689">
    <property type="entry name" value="Homeodomain-like"/>
    <property type="match status" value="1"/>
</dbReference>
<keyword evidence="7" id="KW-1185">Reference proteome</keyword>
<evidence type="ECO:0000256" key="2">
    <source>
        <dbReference type="ARBA" id="ARBA00023125"/>
    </source>
</evidence>
<feature type="domain" description="SIS" evidence="5">
    <location>
        <begin position="127"/>
        <end position="267"/>
    </location>
</feature>
<dbReference type="Gene3D" id="1.10.10.10">
    <property type="entry name" value="Winged helix-like DNA-binding domain superfamily/Winged helix DNA-binding domain"/>
    <property type="match status" value="1"/>
</dbReference>
<dbReference type="AlphaFoldDB" id="A0A6G7Y9K4"/>
<dbReference type="GO" id="GO:0003677">
    <property type="term" value="F:DNA binding"/>
    <property type="evidence" value="ECO:0007669"/>
    <property type="project" value="UniProtKB-KW"/>
</dbReference>
<evidence type="ECO:0000313" key="6">
    <source>
        <dbReference type="EMBL" id="QIK73399.1"/>
    </source>
</evidence>
<feature type="domain" description="HTH rpiR-type" evidence="4">
    <location>
        <begin position="1"/>
        <end position="77"/>
    </location>
</feature>
<name>A0A6G7Y9K4_9ACTN</name>
<dbReference type="PANTHER" id="PTHR30514:SF1">
    <property type="entry name" value="HTH-TYPE TRANSCRIPTIONAL REGULATOR HEXR-RELATED"/>
    <property type="match status" value="1"/>
</dbReference>
<dbReference type="PROSITE" id="PS51071">
    <property type="entry name" value="HTH_RPIR"/>
    <property type="match status" value="1"/>
</dbReference>
<evidence type="ECO:0000313" key="7">
    <source>
        <dbReference type="Proteomes" id="UP000501058"/>
    </source>
</evidence>
<organism evidence="6 7">
    <name type="scientific">Propioniciclava coleopterorum</name>
    <dbReference type="NCBI Taxonomy" id="2714937"/>
    <lineage>
        <taxon>Bacteria</taxon>
        <taxon>Bacillati</taxon>
        <taxon>Actinomycetota</taxon>
        <taxon>Actinomycetes</taxon>
        <taxon>Propionibacteriales</taxon>
        <taxon>Propionibacteriaceae</taxon>
        <taxon>Propioniciclava</taxon>
    </lineage>
</organism>
<proteinExistence type="predicted"/>
<dbReference type="Gene3D" id="3.40.50.10490">
    <property type="entry name" value="Glucose-6-phosphate isomerase like protein, domain 1"/>
    <property type="match status" value="1"/>
</dbReference>
<dbReference type="InterPro" id="IPR001347">
    <property type="entry name" value="SIS_dom"/>
</dbReference>
<accession>A0A6G7Y9K4</accession>
<dbReference type="InterPro" id="IPR047640">
    <property type="entry name" value="RpiR-like"/>
</dbReference>
<dbReference type="GO" id="GO:0003700">
    <property type="term" value="F:DNA-binding transcription factor activity"/>
    <property type="evidence" value="ECO:0007669"/>
    <property type="project" value="InterPro"/>
</dbReference>
<dbReference type="RefSeq" id="WP_166234468.1">
    <property type="nucleotide sequence ID" value="NZ_CP049865.1"/>
</dbReference>
<protein>
    <submittedName>
        <fullName evidence="6">MurR/RpiR family transcriptional regulator</fullName>
    </submittedName>
</protein>
<keyword evidence="3" id="KW-0804">Transcription</keyword>
<dbReference type="InterPro" id="IPR046348">
    <property type="entry name" value="SIS_dom_sf"/>
</dbReference>
<dbReference type="Proteomes" id="UP000501058">
    <property type="component" value="Chromosome"/>
</dbReference>
<dbReference type="InterPro" id="IPR009057">
    <property type="entry name" value="Homeodomain-like_sf"/>
</dbReference>
<sequence length="286" mass="30218">MDVLGTLSAARPRLRPAELRVAVAILEDPETAAGATVAALAEQAQVSQASVVRLAHALGYSGFPELRVTLTQELARRAMELERSAVGHGRIDVADDLSEVVAKLAFHEARSIEQTARLIDPDALDAVSAAIADGRPTLTLGVGASGLAAMDMTSKLQRIGLASVFSPDTHLQLTHAALTSPESVVIAFSFSGRTGEVHRALSLARERRALTVAVTGDPLSPIGALADHVLTISAREDELRAAALASRMAQLAVVDFLFVLVAQRRGSGLDDILEQTRAAVRDLRMD</sequence>
<dbReference type="InterPro" id="IPR000281">
    <property type="entry name" value="HTH_RpiR"/>
</dbReference>
<dbReference type="Pfam" id="PF01418">
    <property type="entry name" value="HTH_6"/>
    <property type="match status" value="1"/>
</dbReference>
<dbReference type="KEGG" id="prv:G7070_15420"/>
<dbReference type="EMBL" id="CP049865">
    <property type="protein sequence ID" value="QIK73399.1"/>
    <property type="molecule type" value="Genomic_DNA"/>
</dbReference>
<evidence type="ECO:0000259" key="5">
    <source>
        <dbReference type="PROSITE" id="PS51464"/>
    </source>
</evidence>
<dbReference type="GO" id="GO:0097367">
    <property type="term" value="F:carbohydrate derivative binding"/>
    <property type="evidence" value="ECO:0007669"/>
    <property type="project" value="InterPro"/>
</dbReference>